<evidence type="ECO:0000259" key="1">
    <source>
        <dbReference type="Pfam" id="PF12674"/>
    </source>
</evidence>
<dbReference type="Proteomes" id="UP000789845">
    <property type="component" value="Unassembled WGS sequence"/>
</dbReference>
<keyword evidence="3" id="KW-1185">Reference proteome</keyword>
<dbReference type="Pfam" id="PF12674">
    <property type="entry name" value="Zn_ribbon_2"/>
    <property type="match status" value="1"/>
</dbReference>
<feature type="domain" description="Putative zinc ribbon" evidence="1">
    <location>
        <begin position="7"/>
        <end position="90"/>
    </location>
</feature>
<organism evidence="2 3">
    <name type="scientific">Pseudoneobacillus rhizosphaerae</name>
    <dbReference type="NCBI Taxonomy" id="2880968"/>
    <lineage>
        <taxon>Bacteria</taxon>
        <taxon>Bacillati</taxon>
        <taxon>Bacillota</taxon>
        <taxon>Bacilli</taxon>
        <taxon>Bacillales</taxon>
        <taxon>Bacillaceae</taxon>
        <taxon>Pseudoneobacillus</taxon>
    </lineage>
</organism>
<name>A0A9C7L8L0_9BACI</name>
<protein>
    <recommendedName>
        <fullName evidence="1">Putative zinc ribbon domain-containing protein</fullName>
    </recommendedName>
</protein>
<dbReference type="AlphaFoldDB" id="A0A9C7L8L0"/>
<accession>A0A9C7L8L0</accession>
<dbReference type="InterPro" id="IPR025868">
    <property type="entry name" value="Zn_ribbon_dom_put"/>
</dbReference>
<dbReference type="EMBL" id="CAKJTG010000001">
    <property type="protein sequence ID" value="CAG9606541.1"/>
    <property type="molecule type" value="Genomic_DNA"/>
</dbReference>
<sequence length="90" mass="10826">MAKPTNMCQSCGMPMKVSSDFGTEKDGTLSEKYCHYCYKNGEWIQPDLTFDEFYAFSLKRFQESDMNRVAKFFLNKMYTKKFLKKLERWR</sequence>
<comment type="caution">
    <text evidence="2">The sequence shown here is derived from an EMBL/GenBank/DDBJ whole genome shotgun (WGS) entry which is preliminary data.</text>
</comment>
<evidence type="ECO:0000313" key="3">
    <source>
        <dbReference type="Proteomes" id="UP000789845"/>
    </source>
</evidence>
<proteinExistence type="predicted"/>
<reference evidence="2" key="1">
    <citation type="submission" date="2021-10" db="EMBL/GenBank/DDBJ databases">
        <authorList>
            <person name="Criscuolo A."/>
        </authorList>
    </citation>
    <scope>NUCLEOTIDE SEQUENCE</scope>
    <source>
        <strain evidence="2">CIP111885</strain>
    </source>
</reference>
<gene>
    <name evidence="2" type="ORF">NEOCIP111885_00229</name>
</gene>
<evidence type="ECO:0000313" key="2">
    <source>
        <dbReference type="EMBL" id="CAG9606541.1"/>
    </source>
</evidence>
<dbReference type="RefSeq" id="WP_230494822.1">
    <property type="nucleotide sequence ID" value="NZ_CAKJTG010000001.1"/>
</dbReference>